<keyword evidence="1" id="KW-0472">Membrane</keyword>
<evidence type="ECO:0000256" key="1">
    <source>
        <dbReference type="SAM" id="Phobius"/>
    </source>
</evidence>
<keyword evidence="1" id="KW-1133">Transmembrane helix</keyword>
<proteinExistence type="predicted"/>
<evidence type="ECO:0000313" key="3">
    <source>
        <dbReference type="WBParaSite" id="TREG1_8820.1"/>
    </source>
</evidence>
<dbReference type="Proteomes" id="UP000050795">
    <property type="component" value="Unassembled WGS sequence"/>
</dbReference>
<protein>
    <recommendedName>
        <fullName evidence="4">Transmembrane protein</fullName>
    </recommendedName>
</protein>
<dbReference type="AlphaFoldDB" id="A0AA85KHH4"/>
<evidence type="ECO:0008006" key="4">
    <source>
        <dbReference type="Google" id="ProtNLM"/>
    </source>
</evidence>
<name>A0AA85KHH4_TRIRE</name>
<sequence length="107" mass="12327">MESGFSSDKERGRLTLNIHFVQTSRFRLHAVFVFSFSHYASCFLIFIVSNSIRYSSLHNFLSSTQQHLQLSISVLLSSISFNWFYLLVLFSIYSVKVAYSNCGIPIK</sequence>
<evidence type="ECO:0000313" key="2">
    <source>
        <dbReference type="Proteomes" id="UP000050795"/>
    </source>
</evidence>
<keyword evidence="1" id="KW-0812">Transmembrane</keyword>
<feature type="transmembrane region" description="Helical" evidence="1">
    <location>
        <begin position="28"/>
        <end position="48"/>
    </location>
</feature>
<organism evidence="2 3">
    <name type="scientific">Trichobilharzia regenti</name>
    <name type="common">Nasal bird schistosome</name>
    <dbReference type="NCBI Taxonomy" id="157069"/>
    <lineage>
        <taxon>Eukaryota</taxon>
        <taxon>Metazoa</taxon>
        <taxon>Spiralia</taxon>
        <taxon>Lophotrochozoa</taxon>
        <taxon>Platyhelminthes</taxon>
        <taxon>Trematoda</taxon>
        <taxon>Digenea</taxon>
        <taxon>Strigeidida</taxon>
        <taxon>Schistosomatoidea</taxon>
        <taxon>Schistosomatidae</taxon>
        <taxon>Trichobilharzia</taxon>
    </lineage>
</organism>
<accession>A0AA85KHH4</accession>
<reference evidence="3" key="2">
    <citation type="submission" date="2023-11" db="UniProtKB">
        <authorList>
            <consortium name="WormBaseParasite"/>
        </authorList>
    </citation>
    <scope>IDENTIFICATION</scope>
</reference>
<reference evidence="2" key="1">
    <citation type="submission" date="2022-06" db="EMBL/GenBank/DDBJ databases">
        <authorList>
            <person name="Berger JAMES D."/>
            <person name="Berger JAMES D."/>
        </authorList>
    </citation>
    <scope>NUCLEOTIDE SEQUENCE [LARGE SCALE GENOMIC DNA]</scope>
</reference>
<feature type="transmembrane region" description="Helical" evidence="1">
    <location>
        <begin position="68"/>
        <end position="90"/>
    </location>
</feature>
<keyword evidence="2" id="KW-1185">Reference proteome</keyword>
<dbReference type="WBParaSite" id="TREG1_8820.1">
    <property type="protein sequence ID" value="TREG1_8820.1"/>
    <property type="gene ID" value="TREG1_8820"/>
</dbReference>